<comment type="similarity">
    <text evidence="2">Belongs to the non-repetitive/WGA-negative nucleoporin family.</text>
</comment>
<organism evidence="7 8">
    <name type="scientific">Sitophilus oryzae</name>
    <name type="common">Rice weevil</name>
    <name type="synonym">Curculio oryzae</name>
    <dbReference type="NCBI Taxonomy" id="7048"/>
    <lineage>
        <taxon>Eukaryota</taxon>
        <taxon>Metazoa</taxon>
        <taxon>Ecdysozoa</taxon>
        <taxon>Arthropoda</taxon>
        <taxon>Hexapoda</taxon>
        <taxon>Insecta</taxon>
        <taxon>Pterygota</taxon>
        <taxon>Neoptera</taxon>
        <taxon>Endopterygota</taxon>
        <taxon>Coleoptera</taxon>
        <taxon>Polyphaga</taxon>
        <taxon>Cucujiformia</taxon>
        <taxon>Curculionidae</taxon>
        <taxon>Dryophthorinae</taxon>
        <taxon>Sitophilus</taxon>
    </lineage>
</organism>
<keyword evidence="7" id="KW-1185">Reference proteome</keyword>
<evidence type="ECO:0000256" key="4">
    <source>
        <dbReference type="ARBA" id="ARBA00023242"/>
    </source>
</evidence>
<dbReference type="KEGG" id="soy:115884501"/>
<gene>
    <name evidence="8" type="primary">LOC115884501</name>
</gene>
<dbReference type="Pfam" id="PF08801">
    <property type="entry name" value="Nucleoporin_N"/>
    <property type="match status" value="1"/>
</dbReference>
<feature type="domain" description="Nucleoporin Nup133/Nup155-like N-terminal" evidence="6">
    <location>
        <begin position="77"/>
        <end position="494"/>
    </location>
</feature>
<dbReference type="PANTHER" id="PTHR10350:SF6">
    <property type="entry name" value="NUCLEAR PORE COMPLEX PROTEIN NUP155"/>
    <property type="match status" value="1"/>
</dbReference>
<dbReference type="GO" id="GO:0006606">
    <property type="term" value="P:protein import into nucleus"/>
    <property type="evidence" value="ECO:0007669"/>
    <property type="project" value="TreeGrafter"/>
</dbReference>
<name>A0A6J2Y5P5_SITOR</name>
<protein>
    <submittedName>
        <fullName evidence="8">Nuclear pore complex protein Nup154</fullName>
    </submittedName>
</protein>
<dbReference type="RefSeq" id="XP_030758957.1">
    <property type="nucleotide sequence ID" value="XM_030903097.1"/>
</dbReference>
<dbReference type="InterPro" id="IPR042538">
    <property type="entry name" value="Nucleoporin_Nup155_C_3"/>
</dbReference>
<dbReference type="InterPro" id="IPR036322">
    <property type="entry name" value="WD40_repeat_dom_sf"/>
</dbReference>
<feature type="domain" description="Nucleoporin Nup133/Nup155-like C-terminal" evidence="5">
    <location>
        <begin position="638"/>
        <end position="1335"/>
    </location>
</feature>
<dbReference type="InterPro" id="IPR042533">
    <property type="entry name" value="Nucleoporin_Nup155_C_1"/>
</dbReference>
<dbReference type="InterPro" id="IPR007187">
    <property type="entry name" value="Nucleoporin_Nup133/Nup155_C"/>
</dbReference>
<dbReference type="FunCoup" id="A0A6J2Y5P5">
    <property type="interactions" value="2661"/>
</dbReference>
<evidence type="ECO:0000259" key="5">
    <source>
        <dbReference type="Pfam" id="PF03177"/>
    </source>
</evidence>
<dbReference type="Gene3D" id="1.20.120.1880">
    <property type="entry name" value="Nucleoporin, helical C-terminal domain"/>
    <property type="match status" value="1"/>
</dbReference>
<dbReference type="InParanoid" id="A0A6J2Y5P5"/>
<dbReference type="PANTHER" id="PTHR10350">
    <property type="entry name" value="NUCLEAR PORE COMPLEX PROTEIN NUP155"/>
    <property type="match status" value="1"/>
</dbReference>
<dbReference type="GO" id="GO:0036228">
    <property type="term" value="P:protein localization to nuclear inner membrane"/>
    <property type="evidence" value="ECO:0007669"/>
    <property type="project" value="TreeGrafter"/>
</dbReference>
<evidence type="ECO:0000259" key="6">
    <source>
        <dbReference type="Pfam" id="PF08801"/>
    </source>
</evidence>
<dbReference type="GO" id="GO:0044611">
    <property type="term" value="C:nuclear pore inner ring"/>
    <property type="evidence" value="ECO:0007669"/>
    <property type="project" value="TreeGrafter"/>
</dbReference>
<sequence>MINSSSVVNPTIETTQIPIQKMEVAARHVDRSLAMDSGAPRLIDLMNINPQSGSTASGLIDHDYPSLNGMPLALSNLTQIKTINNVPLPPEIVDHFSHVQCHCMMGIFPEINRAWLTVDSDIYIWTYEENTDLAYFDGINETILCVGLIKPKPGVFHAFIKYLLVLTTAVDIVVLGVTFTEGSTSGLEEIQLISDPVFTLPTDGNTITTIAATANGRLFVGSKEGSLFEISYQAESGWFGKRCKMINLSTSALSFLVPSFLNAALSEEDSIVQIAIDDSRNIMYTLTEKGSIEVCDLGEKCNTFSRISKMTQNTLVTQAMNTVKTLDSQNFRPIISISPIESYESANLNLVAVTQTGVRFYLSVVGLSNQQPNQRPYTLTLAHVRLPPGYSANVTVRPRSVHMSHYRDRNLILISNVKDKDVLWCLSSDLFPFSQSLMEAYTTVNLDGPALALAEVRHNNYLQISPDQQEAPPLVVRQHGEAPKKYVVLTSHSVQIFIKLRPVDLLRQILRDSHGQDTEALRAFFMIQKESQACATSLILASLESEENAEIAELATRAFFMFGGEPKISPLNQTNVFSGTTMFSPNIISTPAPPQYQQSGFLPQSPGGAYSQSGYLQGSFSQSIPQQTFDPANLISYSNKHNGLYLYLGRILRPVWNRRCVERICPDGKTVLNQSTITVEDCVQILNNLTALHNFLSLNTQLSTTYNASTQYNSTIKANSLTTSHMNPTPQDIQVEERHSLDALKTFVCHCCQIIGLWRILCDHQFHELVGSLPENQQQILQSITFKELFLYRQDICSVLITTLVNSYLGDNASVDSISNKLMEVCPHLYKPEDAAFSKASELLKTTRTIQNTDEKEEMLVSALQLCKNIAPNVNLPEVCKQFTTLKAYKAVIELCAFCAHKLDPDNIGGNFYNSDDNAGDQEGFSYYQRRMEIYREIVVMLETLYNEQEPIVKQNFEPDYSNSKSVLLEGMGETKLDTTLHQIIDEILFYDDELMHIALYEWMVSKQMTNDLIKIGKPSLENYLKRTSIQTPDNIAVMDLLWKFYESNNNHAAAAKILNNLASRTGHSVTLKERIVYLARAIMCMRSDKVGYAPYLGVFLRDLEDKMEVAKVQELILDQITNMRDQIPNSKEAIAALNSGLYEISQLYENFAEPFSLLECQLAIIDCAGYTESDNALVKSIWQQILANELRKSSGSGTDRMSQVLSKVKHLARQYINSNNCFPLAYIVGELEMVNAKLKGDKHLVSTMLASVNIPFERLIQVYNHLITLSVNLDFWQSEENEFHLSEATAALITCFLNNHDSFNSVEKRKITAICQDTVAALLSNLYSKANSDHVVNRIRSIQAKLSRI</sequence>
<proteinExistence type="inferred from homology"/>
<evidence type="ECO:0000256" key="2">
    <source>
        <dbReference type="ARBA" id="ARBA00007373"/>
    </source>
</evidence>
<keyword evidence="3" id="KW-0813">Transport</keyword>
<dbReference type="Gene3D" id="1.20.58.1780">
    <property type="match status" value="1"/>
</dbReference>
<evidence type="ECO:0000313" key="8">
    <source>
        <dbReference type="RefSeq" id="XP_030758957.1"/>
    </source>
</evidence>
<dbReference type="InterPro" id="IPR042537">
    <property type="entry name" value="Nucleoporin_Nup155_C_2"/>
</dbReference>
<comment type="subcellular location">
    <subcellularLocation>
        <location evidence="1">Nucleus</location>
    </subcellularLocation>
</comment>
<dbReference type="Gene3D" id="1.25.40.450">
    <property type="entry name" value="Nucleoporin, helical domain, N-terminal subdomain"/>
    <property type="match status" value="1"/>
</dbReference>
<dbReference type="GO" id="GO:0006405">
    <property type="term" value="P:RNA export from nucleus"/>
    <property type="evidence" value="ECO:0007669"/>
    <property type="project" value="TreeGrafter"/>
</dbReference>
<evidence type="ECO:0000256" key="3">
    <source>
        <dbReference type="ARBA" id="ARBA00022448"/>
    </source>
</evidence>
<dbReference type="OrthoDB" id="338970at2759"/>
<evidence type="ECO:0000256" key="1">
    <source>
        <dbReference type="ARBA" id="ARBA00004123"/>
    </source>
</evidence>
<dbReference type="InterPro" id="IPR004870">
    <property type="entry name" value="Nucleoporin_Nup155"/>
</dbReference>
<reference evidence="8" key="1">
    <citation type="submission" date="2025-08" db="UniProtKB">
        <authorList>
            <consortium name="RefSeq"/>
        </authorList>
    </citation>
    <scope>IDENTIFICATION</scope>
    <source>
        <tissue evidence="8">Gonads</tissue>
    </source>
</reference>
<dbReference type="InterPro" id="IPR014908">
    <property type="entry name" value="Nucleoporin_Nup133/Nup155_N"/>
</dbReference>
<dbReference type="GO" id="GO:0000972">
    <property type="term" value="P:transcription-dependent tethering of RNA polymerase II gene DNA at nuclear periphery"/>
    <property type="evidence" value="ECO:0007669"/>
    <property type="project" value="TreeGrafter"/>
</dbReference>
<dbReference type="GO" id="GO:0017056">
    <property type="term" value="F:structural constituent of nuclear pore"/>
    <property type="evidence" value="ECO:0007669"/>
    <property type="project" value="InterPro"/>
</dbReference>
<keyword evidence="4" id="KW-0539">Nucleus</keyword>
<dbReference type="CTD" id="34527"/>
<dbReference type="Gene3D" id="1.25.40.440">
    <property type="entry name" value="Nucleoporin, helical domain, central subdomain"/>
    <property type="match status" value="1"/>
</dbReference>
<dbReference type="FunFam" id="1.25.40.440:FF:000001">
    <property type="entry name" value="Nuclear pore complex subunit"/>
    <property type="match status" value="1"/>
</dbReference>
<evidence type="ECO:0000313" key="7">
    <source>
        <dbReference type="Proteomes" id="UP000504635"/>
    </source>
</evidence>
<dbReference type="Pfam" id="PF03177">
    <property type="entry name" value="Nucleoporin_C"/>
    <property type="match status" value="1"/>
</dbReference>
<dbReference type="GeneID" id="115884501"/>
<dbReference type="SUPFAM" id="SSF50978">
    <property type="entry name" value="WD40 repeat-like"/>
    <property type="match status" value="1"/>
</dbReference>
<dbReference type="Proteomes" id="UP000504635">
    <property type="component" value="Unplaced"/>
</dbReference>
<accession>A0A6J2Y5P5</accession>